<comment type="cofactor">
    <cofactor evidence="5">
        <name>Mg(2+)</name>
        <dbReference type="ChEBI" id="CHEBI:18420"/>
    </cofactor>
    <text evidence="5">Binds 1 Mg(2+) ion per subunit.</text>
</comment>
<dbReference type="RefSeq" id="WP_379590309.1">
    <property type="nucleotide sequence ID" value="NZ_JBHTKK010000001.1"/>
</dbReference>
<dbReference type="PANTHER" id="PTHR20881:SF0">
    <property type="entry name" value="3-METHYL-2-OXOBUTANOATE HYDROXYMETHYLTRANSFERASE"/>
    <property type="match status" value="1"/>
</dbReference>
<feature type="binding site" evidence="5">
    <location>
        <position position="75"/>
    </location>
    <ligand>
        <name>3-methyl-2-oxobutanoate</name>
        <dbReference type="ChEBI" id="CHEBI:11851"/>
    </ligand>
</feature>
<dbReference type="InterPro" id="IPR003700">
    <property type="entry name" value="Pantoate_hydroxy_MeTrfase"/>
</dbReference>
<sequence length="263" mass="28431">MNMKRNGEKMTMLTAYDYPSAKQAEQAGIESILVGDSLGMTVLGYESTVQVTLQDMKHHAKAVRRGAADTFMVVDMPFGTVGIDDKTDMENAVALYQETNANALKMEGAHAASLIKRCTQSGIPIVAHLGLTPQSFGVTGYKLQAASKEAAETLIEDAKLIEQSGAVMLVLEAIPSDLAATITKQLSIPVIGIGAGADTDGQVLVYHDVLNYGVDRKPKFVKRYGDFTTGVDALTTYREEVKTGIFPSPEFTYKKQIMDEVDP</sequence>
<evidence type="ECO:0000313" key="6">
    <source>
        <dbReference type="EMBL" id="MFD1064718.1"/>
    </source>
</evidence>
<evidence type="ECO:0000256" key="5">
    <source>
        <dbReference type="HAMAP-Rule" id="MF_00156"/>
    </source>
</evidence>
<dbReference type="InterPro" id="IPR015813">
    <property type="entry name" value="Pyrv/PenolPyrv_kinase-like_dom"/>
</dbReference>
<comment type="similarity">
    <text evidence="1 5">Belongs to the PanB family.</text>
</comment>
<dbReference type="Proteomes" id="UP001597041">
    <property type="component" value="Unassembled WGS sequence"/>
</dbReference>
<dbReference type="NCBIfam" id="TIGR00222">
    <property type="entry name" value="panB"/>
    <property type="match status" value="1"/>
</dbReference>
<accession>A0ABW3NCM6</accession>
<evidence type="ECO:0000256" key="3">
    <source>
        <dbReference type="ARBA" id="ARBA00022655"/>
    </source>
</evidence>
<feature type="active site" description="Proton acceptor" evidence="5">
    <location>
        <position position="172"/>
    </location>
</feature>
<comment type="catalytic activity">
    <reaction evidence="5">
        <text>(6R)-5,10-methylene-5,6,7,8-tetrahydrofolate + 3-methyl-2-oxobutanoate + H2O = 2-dehydropantoate + (6S)-5,6,7,8-tetrahydrofolate</text>
        <dbReference type="Rhea" id="RHEA:11824"/>
        <dbReference type="ChEBI" id="CHEBI:11561"/>
        <dbReference type="ChEBI" id="CHEBI:11851"/>
        <dbReference type="ChEBI" id="CHEBI:15377"/>
        <dbReference type="ChEBI" id="CHEBI:15636"/>
        <dbReference type="ChEBI" id="CHEBI:57453"/>
        <dbReference type="EC" id="2.1.2.11"/>
    </reaction>
</comment>
<dbReference type="GO" id="GO:0003864">
    <property type="term" value="F:3-methyl-2-oxobutanoate hydroxymethyltransferase activity"/>
    <property type="evidence" value="ECO:0007669"/>
    <property type="project" value="UniProtKB-EC"/>
</dbReference>
<feature type="binding site" evidence="5">
    <location>
        <position position="75"/>
    </location>
    <ligand>
        <name>Mg(2+)</name>
        <dbReference type="ChEBI" id="CHEBI:18420"/>
    </ligand>
</feature>
<dbReference type="NCBIfam" id="NF001452">
    <property type="entry name" value="PRK00311.1"/>
    <property type="match status" value="1"/>
</dbReference>
<dbReference type="CDD" id="cd06557">
    <property type="entry name" value="KPHMT-like"/>
    <property type="match status" value="1"/>
</dbReference>
<comment type="function">
    <text evidence="5">Catalyzes the reversible reaction in which hydroxymethyl group from 5,10-methylenetetrahydrofolate is transferred onto alpha-ketoisovalerate to form ketopantoate.</text>
</comment>
<keyword evidence="3 5" id="KW-0566">Pantothenate biosynthesis</keyword>
<dbReference type="SUPFAM" id="SSF51621">
    <property type="entry name" value="Phosphoenolpyruvate/pyruvate domain"/>
    <property type="match status" value="1"/>
</dbReference>
<dbReference type="EMBL" id="JBHTKK010000001">
    <property type="protein sequence ID" value="MFD1064718.1"/>
    <property type="molecule type" value="Genomic_DNA"/>
</dbReference>
<feature type="binding site" evidence="5">
    <location>
        <position position="105"/>
    </location>
    <ligand>
        <name>3-methyl-2-oxobutanoate</name>
        <dbReference type="ChEBI" id="CHEBI:11851"/>
    </ligand>
</feature>
<gene>
    <name evidence="5 6" type="primary">panB</name>
    <name evidence="6" type="ORF">ACFQ19_01645</name>
</gene>
<dbReference type="PIRSF" id="PIRSF000388">
    <property type="entry name" value="Pantoate_hydroxy_MeTrfase"/>
    <property type="match status" value="1"/>
</dbReference>
<reference evidence="7" key="1">
    <citation type="journal article" date="2019" name="Int. J. Syst. Evol. Microbiol.">
        <title>The Global Catalogue of Microorganisms (GCM) 10K type strain sequencing project: providing services to taxonomists for standard genome sequencing and annotation.</title>
        <authorList>
            <consortium name="The Broad Institute Genomics Platform"/>
            <consortium name="The Broad Institute Genome Sequencing Center for Infectious Disease"/>
            <person name="Wu L."/>
            <person name="Ma J."/>
        </authorList>
    </citation>
    <scope>NUCLEOTIDE SEQUENCE [LARGE SCALE GENOMIC DNA]</scope>
    <source>
        <strain evidence="7">CCUG 56608</strain>
    </source>
</reference>
<feature type="binding site" evidence="5">
    <location>
        <position position="36"/>
    </location>
    <ligand>
        <name>Mg(2+)</name>
        <dbReference type="ChEBI" id="CHEBI:18420"/>
    </ligand>
</feature>
<comment type="caution">
    <text evidence="6">The sequence shown here is derived from an EMBL/GenBank/DDBJ whole genome shotgun (WGS) entry which is preliminary data.</text>
</comment>
<name>A0ABW3NCM6_9BACI</name>
<dbReference type="InterPro" id="IPR040442">
    <property type="entry name" value="Pyrv_kinase-like_dom_sf"/>
</dbReference>
<evidence type="ECO:0000313" key="7">
    <source>
        <dbReference type="Proteomes" id="UP001597041"/>
    </source>
</evidence>
<protein>
    <recommendedName>
        <fullName evidence="5">3-methyl-2-oxobutanoate hydroxymethyltransferase</fullName>
        <ecNumber evidence="5">2.1.2.11</ecNumber>
    </recommendedName>
    <alternativeName>
        <fullName evidence="5">Ketopantoate hydroxymethyltransferase</fullName>
        <shortName evidence="5">KPHMT</shortName>
    </alternativeName>
</protein>
<proteinExistence type="inferred from homology"/>
<keyword evidence="5" id="KW-0963">Cytoplasm</keyword>
<keyword evidence="5" id="KW-0460">Magnesium</keyword>
<evidence type="ECO:0000256" key="1">
    <source>
        <dbReference type="ARBA" id="ARBA00008676"/>
    </source>
</evidence>
<dbReference type="PANTHER" id="PTHR20881">
    <property type="entry name" value="3-METHYL-2-OXOBUTANOATE HYDROXYMETHYLTRANSFERASE"/>
    <property type="match status" value="1"/>
</dbReference>
<organism evidence="6 7">
    <name type="scientific">Oceanobacillus locisalsi</name>
    <dbReference type="NCBI Taxonomy" id="546107"/>
    <lineage>
        <taxon>Bacteria</taxon>
        <taxon>Bacillati</taxon>
        <taxon>Bacillota</taxon>
        <taxon>Bacilli</taxon>
        <taxon>Bacillales</taxon>
        <taxon>Bacillaceae</taxon>
        <taxon>Oceanobacillus</taxon>
    </lineage>
</organism>
<dbReference type="Pfam" id="PF02548">
    <property type="entry name" value="Pantoate_transf"/>
    <property type="match status" value="1"/>
</dbReference>
<dbReference type="HAMAP" id="MF_00156">
    <property type="entry name" value="PanB"/>
    <property type="match status" value="1"/>
</dbReference>
<dbReference type="Gene3D" id="3.20.20.60">
    <property type="entry name" value="Phosphoenolpyruvate-binding domains"/>
    <property type="match status" value="1"/>
</dbReference>
<evidence type="ECO:0000256" key="2">
    <source>
        <dbReference type="ARBA" id="ARBA00011424"/>
    </source>
</evidence>
<keyword evidence="5" id="KW-0479">Metal-binding</keyword>
<keyword evidence="4 5" id="KW-0808">Transferase</keyword>
<dbReference type="EC" id="2.1.2.11" evidence="5"/>
<feature type="binding site" evidence="5">
    <location>
        <position position="107"/>
    </location>
    <ligand>
        <name>Mg(2+)</name>
        <dbReference type="ChEBI" id="CHEBI:18420"/>
    </ligand>
</feature>
<comment type="subcellular location">
    <subcellularLocation>
        <location evidence="5">Cytoplasm</location>
    </subcellularLocation>
</comment>
<evidence type="ECO:0000256" key="4">
    <source>
        <dbReference type="ARBA" id="ARBA00022679"/>
    </source>
</evidence>
<comment type="pathway">
    <text evidence="5">Cofactor biosynthesis; (R)-pantothenate biosynthesis; (R)-pantoate from 3-methyl-2-oxobutanoate: step 1/2.</text>
</comment>
<comment type="subunit">
    <text evidence="2 5">Homodecamer; pentamer of dimers.</text>
</comment>
<feature type="binding site" evidence="5">
    <location>
        <begin position="36"/>
        <end position="37"/>
    </location>
    <ligand>
        <name>3-methyl-2-oxobutanoate</name>
        <dbReference type="ChEBI" id="CHEBI:11851"/>
    </ligand>
</feature>
<keyword evidence="7" id="KW-1185">Reference proteome</keyword>